<evidence type="ECO:0000256" key="1">
    <source>
        <dbReference type="ARBA" id="ARBA00022614"/>
    </source>
</evidence>
<dbReference type="OrthoDB" id="2015831at2759"/>
<evidence type="ECO:0000256" key="3">
    <source>
        <dbReference type="ARBA" id="ARBA00022737"/>
    </source>
</evidence>
<name>A0A0C2D0Y5_9BILA</name>
<dbReference type="PROSITE" id="PS51450">
    <property type="entry name" value="LRR"/>
    <property type="match status" value="2"/>
</dbReference>
<evidence type="ECO:0000256" key="2">
    <source>
        <dbReference type="ARBA" id="ARBA00022729"/>
    </source>
</evidence>
<dbReference type="GO" id="GO:0005615">
    <property type="term" value="C:extracellular space"/>
    <property type="evidence" value="ECO:0007669"/>
    <property type="project" value="TreeGrafter"/>
</dbReference>
<dbReference type="Pfam" id="PF13855">
    <property type="entry name" value="LRR_8"/>
    <property type="match status" value="1"/>
</dbReference>
<evidence type="ECO:0000313" key="5">
    <source>
        <dbReference type="Proteomes" id="UP000054047"/>
    </source>
</evidence>
<keyword evidence="2" id="KW-0732">Signal</keyword>
<keyword evidence="5" id="KW-1185">Reference proteome</keyword>
<dbReference type="Gene3D" id="3.80.10.10">
    <property type="entry name" value="Ribonuclease Inhibitor"/>
    <property type="match status" value="1"/>
</dbReference>
<keyword evidence="3" id="KW-0677">Repeat</keyword>
<dbReference type="InterPro" id="IPR001611">
    <property type="entry name" value="Leu-rich_rpt"/>
</dbReference>
<keyword evidence="1" id="KW-0433">Leucine-rich repeat</keyword>
<dbReference type="InterPro" id="IPR050328">
    <property type="entry name" value="Dev_Immune_Receptor"/>
</dbReference>
<dbReference type="SMART" id="SM00369">
    <property type="entry name" value="LRR_TYP"/>
    <property type="match status" value="3"/>
</dbReference>
<organism evidence="4 5">
    <name type="scientific">Ancylostoma duodenale</name>
    <dbReference type="NCBI Taxonomy" id="51022"/>
    <lineage>
        <taxon>Eukaryota</taxon>
        <taxon>Metazoa</taxon>
        <taxon>Ecdysozoa</taxon>
        <taxon>Nematoda</taxon>
        <taxon>Chromadorea</taxon>
        <taxon>Rhabditida</taxon>
        <taxon>Rhabditina</taxon>
        <taxon>Rhabditomorpha</taxon>
        <taxon>Strongyloidea</taxon>
        <taxon>Ancylostomatidae</taxon>
        <taxon>Ancylostomatinae</taxon>
        <taxon>Ancylostoma</taxon>
    </lineage>
</organism>
<dbReference type="AlphaFoldDB" id="A0A0C2D0Y5"/>
<dbReference type="InterPro" id="IPR003591">
    <property type="entry name" value="Leu-rich_rpt_typical-subtyp"/>
</dbReference>
<dbReference type="InterPro" id="IPR032675">
    <property type="entry name" value="LRR_dom_sf"/>
</dbReference>
<dbReference type="PANTHER" id="PTHR24373">
    <property type="entry name" value="SLIT RELATED LEUCINE-RICH REPEAT NEURONAL PROTEIN"/>
    <property type="match status" value="1"/>
</dbReference>
<dbReference type="EMBL" id="KN736912">
    <property type="protein sequence ID" value="KIH55697.1"/>
    <property type="molecule type" value="Genomic_DNA"/>
</dbReference>
<accession>A0A0C2D0Y5</accession>
<protein>
    <submittedName>
        <fullName evidence="4">Leucine Rich repeat-containing domain protein</fullName>
    </submittedName>
</protein>
<sequence length="227" mass="24976">MPRGPPAIWPYASDESREMSEISRGEQALSGPTSIGRQVLNVSSNWISTLTTADSSCIANQLIIVDFSHNRLDRLGTELNTLPAVRQLSLSNNRLSSIDKDSLLKCPLLQQLELNNNLLEAVEDLPVTSVLEFLDLSWNHISALPSRLYPNSMGSLVHLHLEGNQISELKPLQLVNYTRLQTVSFALVPYLSFAYSLRIEVFDTSLRPTSLAKSAAFVAAVSIATIA</sequence>
<dbReference type="GO" id="GO:0031012">
    <property type="term" value="C:extracellular matrix"/>
    <property type="evidence" value="ECO:0007669"/>
    <property type="project" value="TreeGrafter"/>
</dbReference>
<dbReference type="SUPFAM" id="SSF52058">
    <property type="entry name" value="L domain-like"/>
    <property type="match status" value="1"/>
</dbReference>
<reference evidence="4 5" key="1">
    <citation type="submission" date="2013-12" db="EMBL/GenBank/DDBJ databases">
        <title>Draft genome of the parsitic nematode Ancylostoma duodenale.</title>
        <authorList>
            <person name="Mitreva M."/>
        </authorList>
    </citation>
    <scope>NUCLEOTIDE SEQUENCE [LARGE SCALE GENOMIC DNA]</scope>
    <source>
        <strain evidence="4 5">Zhejiang</strain>
    </source>
</reference>
<evidence type="ECO:0000313" key="4">
    <source>
        <dbReference type="EMBL" id="KIH55697.1"/>
    </source>
</evidence>
<dbReference type="PANTHER" id="PTHR24373:SF370">
    <property type="entry name" value="FISH-LIPS, ISOFORM E"/>
    <property type="match status" value="1"/>
</dbReference>
<proteinExistence type="predicted"/>
<gene>
    <name evidence="4" type="ORF">ANCDUO_14141</name>
</gene>
<dbReference type="Proteomes" id="UP000054047">
    <property type="component" value="Unassembled WGS sequence"/>
</dbReference>